<dbReference type="SUPFAM" id="SSF158949">
    <property type="entry name" value="Smr-associated domain-like"/>
    <property type="match status" value="1"/>
</dbReference>
<dbReference type="EMBL" id="AP023322">
    <property type="protein sequence ID" value="BCI64315.1"/>
    <property type="molecule type" value="Genomic_DNA"/>
</dbReference>
<dbReference type="AlphaFoldDB" id="A0A7G1HX56"/>
<evidence type="ECO:0000313" key="2">
    <source>
        <dbReference type="EMBL" id="BCI64315.1"/>
    </source>
</evidence>
<dbReference type="InterPro" id="IPR002625">
    <property type="entry name" value="Smr_dom"/>
</dbReference>
<protein>
    <submittedName>
        <fullName evidence="2">Mannonate oxidoreductase</fullName>
    </submittedName>
</protein>
<evidence type="ECO:0000259" key="1">
    <source>
        <dbReference type="PROSITE" id="PS50828"/>
    </source>
</evidence>
<keyword evidence="3" id="KW-1185">Reference proteome</keyword>
<name>A0A7G1HX56_9BACT</name>
<dbReference type="KEGG" id="copr:Cop2CBH44_26680"/>
<sequence>MVKVGDKVRFLNSVGGGTVVKINKDIAYVEEEDGFETPILIHECVIIESAKDKSSSPVTKEIKVSQNFSKIQPNDISENDDDNKLSIIETEEGDRINLVLAFLPENAKNLQNGKFDTYLVNDSNYYIFFTYLNKTESGWNTRYSGIVEPNIQIHIEEFGKEDLNDLERICIQYVAFKKDKPFQLKNTASVEHKLDTVKFYKLHSFRENDYFDENALILNIVKNDVPERRFELNGAEIEAAIKSKKDIDTHQKQAVNKKHHRNNEPVEVDLHIHELLDSTTGMSNSDILNYQLDKFREVLENYKNAKGQKIIFIHGKGDGVLRKAILTELKNKYKHYDYQDASFREYGYGATQVTIR</sequence>
<dbReference type="Pfam" id="PF09640">
    <property type="entry name" value="DUF2027"/>
    <property type="match status" value="1"/>
</dbReference>
<dbReference type="InterPro" id="IPR036781">
    <property type="entry name" value="Smr_assoc-like_sf"/>
</dbReference>
<evidence type="ECO:0000313" key="3">
    <source>
        <dbReference type="Proteomes" id="UP000594042"/>
    </source>
</evidence>
<dbReference type="Proteomes" id="UP000594042">
    <property type="component" value="Chromosome"/>
</dbReference>
<dbReference type="Gene3D" id="2.60.40.1600">
    <property type="entry name" value="Smr-associated-like"/>
    <property type="match status" value="1"/>
</dbReference>
<dbReference type="InterPro" id="IPR036063">
    <property type="entry name" value="Smr_dom_sf"/>
</dbReference>
<accession>A0A7G1HX56</accession>
<dbReference type="Pfam" id="PF01713">
    <property type="entry name" value="Smr"/>
    <property type="match status" value="1"/>
</dbReference>
<reference evidence="3" key="1">
    <citation type="submission" date="2020-07" db="EMBL/GenBank/DDBJ databases">
        <title>Complete genome sequencing of Coprobacter sp. strain 2CBH44.</title>
        <authorList>
            <person name="Sakamoto M."/>
            <person name="Murakami T."/>
            <person name="Mori H."/>
        </authorList>
    </citation>
    <scope>NUCLEOTIDE SEQUENCE [LARGE SCALE GENOMIC DNA]</scope>
    <source>
        <strain evidence="3">2CBH44</strain>
    </source>
</reference>
<proteinExistence type="predicted"/>
<dbReference type="InterPro" id="IPR018598">
    <property type="entry name" value="DUF2027"/>
</dbReference>
<organism evidence="2 3">
    <name type="scientific">Coprobacter secundus subsp. similis</name>
    <dbReference type="NCBI Taxonomy" id="2751153"/>
    <lineage>
        <taxon>Bacteria</taxon>
        <taxon>Pseudomonadati</taxon>
        <taxon>Bacteroidota</taxon>
        <taxon>Bacteroidia</taxon>
        <taxon>Bacteroidales</taxon>
        <taxon>Barnesiellaceae</taxon>
        <taxon>Coprobacter</taxon>
    </lineage>
</organism>
<dbReference type="PROSITE" id="PS50828">
    <property type="entry name" value="SMR"/>
    <property type="match status" value="1"/>
</dbReference>
<dbReference type="Gene3D" id="3.30.1370.110">
    <property type="match status" value="1"/>
</dbReference>
<gene>
    <name evidence="2" type="ORF">Cop2CBH44_26680</name>
</gene>
<dbReference type="RefSeq" id="WP_200754994.1">
    <property type="nucleotide sequence ID" value="NZ_AP023322.1"/>
</dbReference>
<feature type="domain" description="Smr" evidence="1">
    <location>
        <begin position="296"/>
        <end position="356"/>
    </location>
</feature>